<sequence>MKEQWFKFVVDRPVIVIILSLLLIMSAGYGMQKLVFKGDYRVFFGETNPQLIAFEEMQKAYNKNDTVDFVIAPKNGQVFTPEVMQMVLDITQESWQIPFSTRVDSISNFQHTYAVEDDMIVEDLLSSEAQKTVQKLAEIKQIAITDPLLVNRLISKQAHVTIITTTVQLPGLDATTEVPQIVEFVREMKSKYHAKYPDVDIYLSGIIMMNNSFAESSLNDGKNLIPVMFLAIIVMMVLTLKTITGTIATVFVIAGSIVGAMGLAGWAGLYLTGPSASTPTMVMTLAVADCIHILTSQFYEMRRGTAKREALLNSLQINFQPIFLTSITTAIGFLSLNFSDAPPFQDLGNMVATGVMLAFFLSISLFPAMLSLLPVKVKPHEAGKKDYMEKLSHFVIRHRIKLLPISSAVIMALVIFVPSNDLNDNFVEYFDKTVAFRDATDYMQENIRGLSSISYSIKSGEASGVNKPDFLQVTENFANWLRVQPETDHVLSITDTIKRLNKNMHADDEAYYKLPENQELSAQYLLLYEMSLPYGLDLNNQLNVDKSGTRLIATFKNLTSNQMLDMERRSLKWFSKNGNGYTLEAASPNLMFAHIGQRNIVSMLSGTTVALILISAILGVALRSARFGFISLLPNLAPAGIAFGIWGIFVGEVGLALSVVAGMTLGIIVDDTVHFLSKYLHARRDKGYDAVEAVHYAFASVGRALWITTLVLSFGFMVLAQSTFRLNADMGLLTAVTITIALIVDFLFLPPLLMLIDKKQPQETQETNEFQPLLNETILQETK</sequence>
<feature type="transmembrane region" description="Helical" evidence="7">
    <location>
        <begin position="600"/>
        <end position="622"/>
    </location>
</feature>
<gene>
    <name evidence="9" type="primary">ydgH_1</name>
    <name evidence="9" type="ORF">MBHS_01582</name>
</gene>
<dbReference type="Gene3D" id="1.20.1640.10">
    <property type="entry name" value="Multidrug efflux transporter AcrB transmembrane domain"/>
    <property type="match status" value="2"/>
</dbReference>
<evidence type="ECO:0000256" key="4">
    <source>
        <dbReference type="ARBA" id="ARBA00022692"/>
    </source>
</evidence>
<feature type="transmembrane region" description="Helical" evidence="7">
    <location>
        <begin position="400"/>
        <end position="417"/>
    </location>
</feature>
<dbReference type="InterPro" id="IPR004869">
    <property type="entry name" value="MMPL_dom"/>
</dbReference>
<name>A0A1H6F6C9_9GAMM</name>
<evidence type="ECO:0000256" key="5">
    <source>
        <dbReference type="ARBA" id="ARBA00022989"/>
    </source>
</evidence>
<keyword evidence="5 7" id="KW-1133">Transmembrane helix</keyword>
<dbReference type="Pfam" id="PF03176">
    <property type="entry name" value="MMPL"/>
    <property type="match status" value="2"/>
</dbReference>
<protein>
    <submittedName>
        <fullName evidence="9">Putative membrane protein YdgH</fullName>
    </submittedName>
</protein>
<evidence type="ECO:0000256" key="1">
    <source>
        <dbReference type="ARBA" id="ARBA00004651"/>
    </source>
</evidence>
<dbReference type="AlphaFoldDB" id="A0A1H6F6C9"/>
<feature type="transmembrane region" description="Helical" evidence="7">
    <location>
        <begin position="350"/>
        <end position="375"/>
    </location>
</feature>
<evidence type="ECO:0000313" key="10">
    <source>
        <dbReference type="Proteomes" id="UP000236724"/>
    </source>
</evidence>
<feature type="domain" description="SSD" evidence="8">
    <location>
        <begin position="247"/>
        <end position="372"/>
    </location>
</feature>
<dbReference type="SUPFAM" id="SSF82866">
    <property type="entry name" value="Multidrug efflux transporter AcrB transmembrane domain"/>
    <property type="match status" value="2"/>
</dbReference>
<feature type="transmembrane region" description="Helical" evidence="7">
    <location>
        <begin position="247"/>
        <end position="269"/>
    </location>
</feature>
<keyword evidence="4 7" id="KW-0812">Transmembrane</keyword>
<dbReference type="OrthoDB" id="9803781at2"/>
<feature type="transmembrane region" description="Helical" evidence="7">
    <location>
        <begin position="732"/>
        <end position="756"/>
    </location>
</feature>
<dbReference type="RefSeq" id="WP_103919614.1">
    <property type="nucleotide sequence ID" value="NZ_FMSV02000376.1"/>
</dbReference>
<dbReference type="PROSITE" id="PS50156">
    <property type="entry name" value="SSD"/>
    <property type="match status" value="1"/>
</dbReference>
<evidence type="ECO:0000256" key="7">
    <source>
        <dbReference type="SAM" id="Phobius"/>
    </source>
</evidence>
<proteinExistence type="inferred from homology"/>
<keyword evidence="10" id="KW-1185">Reference proteome</keyword>
<feature type="transmembrane region" description="Helical" evidence="7">
    <location>
        <begin position="319"/>
        <end position="338"/>
    </location>
</feature>
<comment type="subcellular location">
    <subcellularLocation>
        <location evidence="1">Cell membrane</location>
        <topology evidence="1">Multi-pass membrane protein</topology>
    </subcellularLocation>
</comment>
<dbReference type="EMBL" id="FMSV02000376">
    <property type="protein sequence ID" value="SEH05727.1"/>
    <property type="molecule type" value="Genomic_DNA"/>
</dbReference>
<keyword evidence="6 7" id="KW-0472">Membrane</keyword>
<dbReference type="InterPro" id="IPR000731">
    <property type="entry name" value="SSD"/>
</dbReference>
<reference evidence="9 10" key="1">
    <citation type="submission" date="2016-10" db="EMBL/GenBank/DDBJ databases">
        <authorList>
            <person name="de Groot N.N."/>
        </authorList>
    </citation>
    <scope>NUCLEOTIDE SEQUENCE [LARGE SCALE GENOMIC DNA]</scope>
    <source>
        <strain evidence="9">MBHS1</strain>
    </source>
</reference>
<evidence type="ECO:0000256" key="3">
    <source>
        <dbReference type="ARBA" id="ARBA00022475"/>
    </source>
</evidence>
<evidence type="ECO:0000256" key="6">
    <source>
        <dbReference type="ARBA" id="ARBA00023136"/>
    </source>
</evidence>
<feature type="transmembrane region" description="Helical" evidence="7">
    <location>
        <begin position="224"/>
        <end position="240"/>
    </location>
</feature>
<feature type="transmembrane region" description="Helical" evidence="7">
    <location>
        <begin position="281"/>
        <end position="299"/>
    </location>
</feature>
<dbReference type="Proteomes" id="UP000236724">
    <property type="component" value="Unassembled WGS sequence"/>
</dbReference>
<dbReference type="GO" id="GO:0005886">
    <property type="term" value="C:plasma membrane"/>
    <property type="evidence" value="ECO:0007669"/>
    <property type="project" value="UniProtKB-SubCell"/>
</dbReference>
<dbReference type="InterPro" id="IPR050545">
    <property type="entry name" value="Mycobact_MmpL"/>
</dbReference>
<dbReference type="PANTHER" id="PTHR33406">
    <property type="entry name" value="MEMBRANE PROTEIN MJ1562-RELATED"/>
    <property type="match status" value="1"/>
</dbReference>
<evidence type="ECO:0000256" key="2">
    <source>
        <dbReference type="ARBA" id="ARBA00010157"/>
    </source>
</evidence>
<dbReference type="PANTHER" id="PTHR33406:SF6">
    <property type="entry name" value="MEMBRANE PROTEIN YDGH-RELATED"/>
    <property type="match status" value="1"/>
</dbReference>
<comment type="similarity">
    <text evidence="2">Belongs to the resistance-nodulation-cell division (RND) (TC 2.A.6) family. MmpL subfamily.</text>
</comment>
<evidence type="ECO:0000259" key="8">
    <source>
        <dbReference type="PROSITE" id="PS50156"/>
    </source>
</evidence>
<evidence type="ECO:0000313" key="9">
    <source>
        <dbReference type="EMBL" id="SEH05727.1"/>
    </source>
</evidence>
<accession>A0A1H6F6C9</accession>
<organism evidence="9 10">
    <name type="scientific">Candidatus Venteria ishoeyi</name>
    <dbReference type="NCBI Taxonomy" id="1899563"/>
    <lineage>
        <taxon>Bacteria</taxon>
        <taxon>Pseudomonadati</taxon>
        <taxon>Pseudomonadota</taxon>
        <taxon>Gammaproteobacteria</taxon>
        <taxon>Thiotrichales</taxon>
        <taxon>Thiotrichaceae</taxon>
        <taxon>Venteria</taxon>
    </lineage>
</organism>
<feature type="transmembrane region" description="Helical" evidence="7">
    <location>
        <begin position="629"/>
        <end position="649"/>
    </location>
</feature>
<feature type="transmembrane region" description="Helical" evidence="7">
    <location>
        <begin position="12"/>
        <end position="31"/>
    </location>
</feature>
<feature type="transmembrane region" description="Helical" evidence="7">
    <location>
        <begin position="655"/>
        <end position="676"/>
    </location>
</feature>
<feature type="transmembrane region" description="Helical" evidence="7">
    <location>
        <begin position="696"/>
        <end position="720"/>
    </location>
</feature>
<keyword evidence="3" id="KW-1003">Cell membrane</keyword>